<dbReference type="Proteomes" id="UP001562354">
    <property type="component" value="Unassembled WGS sequence"/>
</dbReference>
<evidence type="ECO:0000313" key="1">
    <source>
        <dbReference type="EMBL" id="KAL1304195.1"/>
    </source>
</evidence>
<gene>
    <name evidence="1" type="ORF">AAFC00_000618</name>
</gene>
<dbReference type="GeneID" id="95974321"/>
<accession>A0ABR3PEP4</accession>
<dbReference type="PANTHER" id="PTHR11603">
    <property type="entry name" value="AAA FAMILY ATPASE"/>
    <property type="match status" value="1"/>
</dbReference>
<organism evidence="1 2">
    <name type="scientific">Neodothiora populina</name>
    <dbReference type="NCBI Taxonomy" id="2781224"/>
    <lineage>
        <taxon>Eukaryota</taxon>
        <taxon>Fungi</taxon>
        <taxon>Dikarya</taxon>
        <taxon>Ascomycota</taxon>
        <taxon>Pezizomycotina</taxon>
        <taxon>Dothideomycetes</taxon>
        <taxon>Dothideomycetidae</taxon>
        <taxon>Dothideales</taxon>
        <taxon>Dothioraceae</taxon>
        <taxon>Neodothiora</taxon>
    </lineage>
</organism>
<proteinExistence type="predicted"/>
<evidence type="ECO:0000313" key="2">
    <source>
        <dbReference type="Proteomes" id="UP001562354"/>
    </source>
</evidence>
<evidence type="ECO:0008006" key="3">
    <source>
        <dbReference type="Google" id="ProtNLM"/>
    </source>
</evidence>
<reference evidence="1 2" key="1">
    <citation type="submission" date="2024-07" db="EMBL/GenBank/DDBJ databases">
        <title>Draft sequence of the Neodothiora populina.</title>
        <authorList>
            <person name="Drown D.D."/>
            <person name="Schuette U.S."/>
            <person name="Buechlein A.B."/>
            <person name="Rusch D.R."/>
            <person name="Winton L.W."/>
            <person name="Adams G.A."/>
        </authorList>
    </citation>
    <scope>NUCLEOTIDE SEQUENCE [LARGE SCALE GENOMIC DNA]</scope>
    <source>
        <strain evidence="1 2">CPC 39397</strain>
    </source>
</reference>
<dbReference type="InterPro" id="IPR052041">
    <property type="entry name" value="Nucleic_acid_metab_PIN/TRAM"/>
</dbReference>
<dbReference type="Gene3D" id="1.10.8.80">
    <property type="entry name" value="Magnesium chelatase subunit I, C-Terminal domain"/>
    <property type="match status" value="1"/>
</dbReference>
<name>A0ABR3PEP4_9PEZI</name>
<keyword evidence="2" id="KW-1185">Reference proteome</keyword>
<dbReference type="PANTHER" id="PTHR11603:SF132">
    <property type="entry name" value="C2H2-TYPE DOMAIN-CONTAINING PROTEIN"/>
    <property type="match status" value="1"/>
</dbReference>
<comment type="caution">
    <text evidence="1">The sequence shown here is derived from an EMBL/GenBank/DDBJ whole genome shotgun (WGS) entry which is preliminary data.</text>
</comment>
<dbReference type="RefSeq" id="XP_069200470.1">
    <property type="nucleotide sequence ID" value="XM_069348309.1"/>
</dbReference>
<sequence>MDSIALRIQPFGDLELAILLSLVAEQHCIITTQHRLLDDVAQNLRLISSQVFGLTCVVVDCSASTTLDNFREGVLVDCPSSEEDHRSVLSPVPSSHASRRQSLFRHESGLSNTLDERRVANIVVTKDLNLASHNVQTQALELIRTRRLFSHTAMHAASKDFLFVSLQISSSPKLSRHLNDLFAISHHHSSEDTLYESNENVDYTATSIQSLAVPSEHLKRHSDPKDAHRPPVINHTDISHLRAAAAKVKISAEVATYLHNVALFLRLSRFVSGGVTALATLQFRSIVRALAPLHDLTYCPPSLVALAARKVYPHRLILATATTESSLQWGSDPKAVSQLLEGMTAEDAIEDTLSSVQSPL</sequence>
<protein>
    <recommendedName>
        <fullName evidence="3">Magnesium chelatase</fullName>
    </recommendedName>
</protein>
<dbReference type="EMBL" id="JBFMKM010000009">
    <property type="protein sequence ID" value="KAL1304195.1"/>
    <property type="molecule type" value="Genomic_DNA"/>
</dbReference>